<feature type="domain" description="Mce/MlaD" evidence="1">
    <location>
        <begin position="34"/>
        <end position="109"/>
    </location>
</feature>
<organism evidence="2 3">
    <name type="scientific">Selenomonas bovis</name>
    <dbReference type="NCBI Taxonomy" id="416586"/>
    <lineage>
        <taxon>Bacteria</taxon>
        <taxon>Bacillati</taxon>
        <taxon>Bacillota</taxon>
        <taxon>Negativicutes</taxon>
        <taxon>Selenomonadales</taxon>
        <taxon>Selenomonadaceae</taxon>
        <taxon>Selenomonas</taxon>
    </lineage>
</organism>
<name>A0A848B3K8_9FIRM</name>
<evidence type="ECO:0000313" key="2">
    <source>
        <dbReference type="EMBL" id="NMD98770.1"/>
    </source>
</evidence>
<protein>
    <submittedName>
        <fullName evidence="2">MCE family protein</fullName>
    </submittedName>
</protein>
<comment type="caution">
    <text evidence="2">The sequence shown here is derived from an EMBL/GenBank/DDBJ whole genome shotgun (WGS) entry which is preliminary data.</text>
</comment>
<dbReference type="Proteomes" id="UP000543804">
    <property type="component" value="Unassembled WGS sequence"/>
</dbReference>
<evidence type="ECO:0000313" key="3">
    <source>
        <dbReference type="Proteomes" id="UP000543804"/>
    </source>
</evidence>
<proteinExistence type="predicted"/>
<dbReference type="Pfam" id="PF02470">
    <property type="entry name" value="MlaD"/>
    <property type="match status" value="1"/>
</dbReference>
<dbReference type="AlphaFoldDB" id="A0A848B3K8"/>
<dbReference type="RefSeq" id="WP_019542830.1">
    <property type="nucleotide sequence ID" value="NZ_JABAFA010000010.1"/>
</dbReference>
<sequence>MKTEAKVGAFTLAGLLLLAALVIGLSGFSLRSGKGYTVYAGFHQVVGLEKQAQVCLSGVPVGEVKSIENDGGGVTVAMRVRPDVRIPEGSHVTIGTPGVMGEKFVNIQPAEDRGYYISDGAYLIGEDEAGMDSMFAGINQAVGQVQELLASMNSIVGNEGFRTSILQMMANLRDTTEHLSGLIAVLEQTAAENRGNVHEITANLVTLTASMNRTMGNVEHMMANLDAFAGDPATTASLRETLTNIQDTSARIDKMAQNLEGVAGDPETAESLRETIKNARDVSARASKALSKVGSLSMEPRVDVLYSGKEHDWSANANLRVENGARFLDLGVDDIGNDSLFNAQVGRRRGSLGARGGVVAGKVGLGLDAYAGDKFTFSADAYDPDDVKLRLRAAYDLGGGTALLGQFDDVTDSEKRAGYFGLRQTF</sequence>
<dbReference type="PANTHER" id="PTHR33371">
    <property type="entry name" value="INTERMEMBRANE PHOSPHOLIPID TRANSPORT SYSTEM BINDING PROTEIN MLAD-RELATED"/>
    <property type="match status" value="1"/>
</dbReference>
<dbReference type="InterPro" id="IPR003399">
    <property type="entry name" value="Mce/MlaD"/>
</dbReference>
<accession>A0A848B3K8</accession>
<gene>
    <name evidence="2" type="ORF">HF878_04620</name>
</gene>
<evidence type="ECO:0000259" key="1">
    <source>
        <dbReference type="Pfam" id="PF02470"/>
    </source>
</evidence>
<dbReference type="EMBL" id="JABAFA010000010">
    <property type="protein sequence ID" value="NMD98770.1"/>
    <property type="molecule type" value="Genomic_DNA"/>
</dbReference>
<dbReference type="InterPro" id="IPR052336">
    <property type="entry name" value="MlaD_Phospholipid_Transporter"/>
</dbReference>
<keyword evidence="3" id="KW-1185">Reference proteome</keyword>
<dbReference type="PANTHER" id="PTHR33371:SF4">
    <property type="entry name" value="INTERMEMBRANE PHOSPHOLIPID TRANSPORT SYSTEM BINDING PROTEIN MLAD"/>
    <property type="match status" value="1"/>
</dbReference>
<reference evidence="2 3" key="1">
    <citation type="submission" date="2020-04" db="EMBL/GenBank/DDBJ databases">
        <authorList>
            <person name="Hitch T.C.A."/>
            <person name="Wylensek D."/>
            <person name="Clavel T."/>
        </authorList>
    </citation>
    <scope>NUCLEOTIDE SEQUENCE [LARGE SCALE GENOMIC DNA]</scope>
    <source>
        <strain evidence="2 3">PG-130-P53-12</strain>
    </source>
</reference>